<organism evidence="2 3">
    <name type="scientific">Chryseobacterium aquaticum</name>
    <dbReference type="NCBI Taxonomy" id="452084"/>
    <lineage>
        <taxon>Bacteria</taxon>
        <taxon>Pseudomonadati</taxon>
        <taxon>Bacteroidota</taxon>
        <taxon>Flavobacteriia</taxon>
        <taxon>Flavobacteriales</taxon>
        <taxon>Weeksellaceae</taxon>
        <taxon>Chryseobacterium group</taxon>
        <taxon>Chryseobacterium</taxon>
    </lineage>
</organism>
<accession>A0A0Q3HVN9</accession>
<dbReference type="AlphaFoldDB" id="A0A0Q3HVN9"/>
<comment type="caution">
    <text evidence="2">The sequence shown here is derived from an EMBL/GenBank/DDBJ whole genome shotgun (WGS) entry which is preliminary data.</text>
</comment>
<protein>
    <submittedName>
        <fullName evidence="2">Uncharacterized protein</fullName>
    </submittedName>
</protein>
<feature type="compositionally biased region" description="Basic and acidic residues" evidence="1">
    <location>
        <begin position="1"/>
        <end position="11"/>
    </location>
</feature>
<reference evidence="2 3" key="1">
    <citation type="submission" date="2015-10" db="EMBL/GenBank/DDBJ databases">
        <title>Chryseobacterium aquaticum genome.</title>
        <authorList>
            <person name="Newman J.D."/>
            <person name="Ferguson M.B."/>
            <person name="Miller J.R."/>
        </authorList>
    </citation>
    <scope>NUCLEOTIDE SEQUENCE [LARGE SCALE GENOMIC DNA]</scope>
    <source>
        <strain evidence="2 3">KCTC 12483</strain>
    </source>
</reference>
<dbReference type="EMBL" id="LLYZ01000002">
    <property type="protein sequence ID" value="KQK26951.1"/>
    <property type="molecule type" value="Genomic_DNA"/>
</dbReference>
<evidence type="ECO:0000256" key="1">
    <source>
        <dbReference type="SAM" id="MobiDB-lite"/>
    </source>
</evidence>
<evidence type="ECO:0000313" key="3">
    <source>
        <dbReference type="Proteomes" id="UP000051682"/>
    </source>
</evidence>
<sequence>MKKQVSKDLKAKKISRKNLTNLHAGNGGLKLNNGSTTTCGDEPEDKMSFEYSLWLNCIKSNDPRGGTEFCAFG</sequence>
<gene>
    <name evidence="2" type="ORF">AR438_01665</name>
</gene>
<dbReference type="RefSeq" id="WP_056011122.1">
    <property type="nucleotide sequence ID" value="NZ_LLYZ01000002.1"/>
</dbReference>
<feature type="region of interest" description="Disordered" evidence="1">
    <location>
        <begin position="1"/>
        <end position="41"/>
    </location>
</feature>
<keyword evidence="3" id="KW-1185">Reference proteome</keyword>
<name>A0A0Q3HVN9_9FLAO</name>
<evidence type="ECO:0000313" key="2">
    <source>
        <dbReference type="EMBL" id="KQK26951.1"/>
    </source>
</evidence>
<dbReference type="Proteomes" id="UP000051682">
    <property type="component" value="Unassembled WGS sequence"/>
</dbReference>
<proteinExistence type="predicted"/>